<dbReference type="Proteomes" id="UP000255233">
    <property type="component" value="Unassembled WGS sequence"/>
</dbReference>
<keyword evidence="3" id="KW-1185">Reference proteome</keyword>
<organism evidence="2 3">
    <name type="scientific">Rikenella microfusus</name>
    <dbReference type="NCBI Taxonomy" id="28139"/>
    <lineage>
        <taxon>Bacteria</taxon>
        <taxon>Pseudomonadati</taxon>
        <taxon>Bacteroidota</taxon>
        <taxon>Bacteroidia</taxon>
        <taxon>Bacteroidales</taxon>
        <taxon>Rikenellaceae</taxon>
        <taxon>Rikenella</taxon>
    </lineage>
</organism>
<sequence>MRTTWFSRVPGRYGQAFAAGLLSLATACGTKPYELQNRFPESATIDYAETELGRWLDSLSRITPLPDKPSFVFRCDSAYEKSGKFGYMCDDRGEVVFTAGDPIGILHAVYTYFEDLGILFDMTGATLPTSVAWNRPRGSAHEITPRARWRGIRQHVNFPMDISSYPPDQAAEYLRSLVRMRFNKLVVHSYPFQWYEDDVSSDTTGWAGEFFYGNTHNFSRSPLLKKIATLNDSIFCIPAAEPVYDDRPQRSRAAVAWMGQLLAEAERLGLRVQFSFEPRGFTVGQTVRMARKIVDTYPQIDDLELITEETGGWGAGCTGEEVRQTLNRWFAPEIASDSLVVGCIADRQSDLEYLYRQIGTISRAIGELDRDSAFRQRIDGLKVGIYCSVGRFMGPAFRLARLAAAGHPVAIMPSHGSEGTADAFPSVVRTAGDLAHTELYSWIEFDGLMYLQQNAIDGIGRLLREMDTLAAGKQLNSVCFNHWRTAENRTTFRYAAEAALGIADRPETFYAAYAARLGIPDTAAYQRAMRLIGEADRYSTANLGNIGFCWVGAWRGGGPFLWMGPQQIDRADSLYLEAGRAVASLYDGSSRPAARKYLMLLGNRLSATVQYLQAFRTATELRTIRRNADGTVPETERKRAVDICDRALAGFESYMTGYARLMPDRGAEGTVMSVWFSPMQGLRALRSSLSGSAPDEPLKDDIPRDEPPLPIFEKQTR</sequence>
<feature type="region of interest" description="Disordered" evidence="1">
    <location>
        <begin position="688"/>
        <end position="717"/>
    </location>
</feature>
<evidence type="ECO:0008006" key="4">
    <source>
        <dbReference type="Google" id="ProtNLM"/>
    </source>
</evidence>
<dbReference type="AlphaFoldDB" id="A0A379MQK4"/>
<evidence type="ECO:0000256" key="1">
    <source>
        <dbReference type="SAM" id="MobiDB-lite"/>
    </source>
</evidence>
<protein>
    <recommendedName>
        <fullName evidence="4">Beta-hexosaminidase bacterial type N-terminal domain-containing protein</fullName>
    </recommendedName>
</protein>
<name>A0A379MQK4_9BACT</name>
<dbReference type="PROSITE" id="PS51257">
    <property type="entry name" value="PROKAR_LIPOPROTEIN"/>
    <property type="match status" value="1"/>
</dbReference>
<dbReference type="RefSeq" id="WP_051214372.1">
    <property type="nucleotide sequence ID" value="NZ_UGVL01000001.1"/>
</dbReference>
<dbReference type="EMBL" id="UGVL01000001">
    <property type="protein sequence ID" value="SUE33160.1"/>
    <property type="molecule type" value="Genomic_DNA"/>
</dbReference>
<evidence type="ECO:0000313" key="2">
    <source>
        <dbReference type="EMBL" id="SUE33160.1"/>
    </source>
</evidence>
<evidence type="ECO:0000313" key="3">
    <source>
        <dbReference type="Proteomes" id="UP000255233"/>
    </source>
</evidence>
<dbReference type="OrthoDB" id="3034609at2"/>
<gene>
    <name evidence="2" type="ORF">NCTC11190_00357</name>
</gene>
<feature type="compositionally biased region" description="Basic and acidic residues" evidence="1">
    <location>
        <begin position="696"/>
        <end position="707"/>
    </location>
</feature>
<accession>A0A379MQK4</accession>
<reference evidence="2 3" key="1">
    <citation type="submission" date="2018-06" db="EMBL/GenBank/DDBJ databases">
        <authorList>
            <consortium name="Pathogen Informatics"/>
            <person name="Doyle S."/>
        </authorList>
    </citation>
    <scope>NUCLEOTIDE SEQUENCE [LARGE SCALE GENOMIC DNA]</scope>
    <source>
        <strain evidence="2 3">NCTC11190</strain>
    </source>
</reference>
<proteinExistence type="predicted"/>
<dbReference type="STRING" id="880526.GCA_000427365_01085"/>